<gene>
    <name evidence="1" type="ORF">SHI21_01450</name>
</gene>
<proteinExistence type="predicted"/>
<dbReference type="Proteomes" id="UP001302274">
    <property type="component" value="Unassembled WGS sequence"/>
</dbReference>
<sequence length="63" mass="7285">MKSQTHNQGELKDLNIKVEKDVVEAFERMTKTSGLPLADLVVIAMKRYRSSHSDWDVKPKKEQ</sequence>
<organism evidence="1 2">
    <name type="scientific">Bacteriovorax antarcticus</name>
    <dbReference type="NCBI Taxonomy" id="3088717"/>
    <lineage>
        <taxon>Bacteria</taxon>
        <taxon>Pseudomonadati</taxon>
        <taxon>Bdellovibrionota</taxon>
        <taxon>Bacteriovoracia</taxon>
        <taxon>Bacteriovoracales</taxon>
        <taxon>Bacteriovoracaceae</taxon>
        <taxon>Bacteriovorax</taxon>
    </lineage>
</organism>
<evidence type="ECO:0000313" key="2">
    <source>
        <dbReference type="Proteomes" id="UP001302274"/>
    </source>
</evidence>
<accession>A0ABU5VP72</accession>
<reference evidence="1 2" key="1">
    <citation type="submission" date="2023-11" db="EMBL/GenBank/DDBJ databases">
        <title>A Novel Polar Bacteriovorax (B. antarcticus) Isolated from the Biocrust in Antarctica.</title>
        <authorList>
            <person name="Mun W."/>
            <person name="Choi S.Y."/>
            <person name="Mitchell R.J."/>
        </authorList>
    </citation>
    <scope>NUCLEOTIDE SEQUENCE [LARGE SCALE GENOMIC DNA]</scope>
    <source>
        <strain evidence="1 2">PP10</strain>
    </source>
</reference>
<dbReference type="EMBL" id="JAYGJQ010000001">
    <property type="protein sequence ID" value="MEA9354847.1"/>
    <property type="molecule type" value="Genomic_DNA"/>
</dbReference>
<name>A0ABU5VP72_9BACT</name>
<dbReference type="RefSeq" id="WP_323574341.1">
    <property type="nucleotide sequence ID" value="NZ_JAYGJQ010000001.1"/>
</dbReference>
<keyword evidence="2" id="KW-1185">Reference proteome</keyword>
<protein>
    <submittedName>
        <fullName evidence="1">Uncharacterized protein</fullName>
    </submittedName>
</protein>
<evidence type="ECO:0000313" key="1">
    <source>
        <dbReference type="EMBL" id="MEA9354847.1"/>
    </source>
</evidence>
<comment type="caution">
    <text evidence="1">The sequence shown here is derived from an EMBL/GenBank/DDBJ whole genome shotgun (WGS) entry which is preliminary data.</text>
</comment>